<accession>A0ABN7XCS9</accession>
<feature type="non-terminal residue" evidence="1">
    <location>
        <position position="41"/>
    </location>
</feature>
<reference evidence="1 2" key="1">
    <citation type="submission" date="2021-06" db="EMBL/GenBank/DDBJ databases">
        <authorList>
            <person name="Kallberg Y."/>
            <person name="Tangrot J."/>
            <person name="Rosling A."/>
        </authorList>
    </citation>
    <scope>NUCLEOTIDE SEQUENCE [LARGE SCALE GENOMIC DNA]</scope>
    <source>
        <strain evidence="1 2">120-4 pot B 10/14</strain>
    </source>
</reference>
<gene>
    <name evidence="1" type="ORF">GMARGA_LOCUS41523</name>
</gene>
<keyword evidence="2" id="KW-1185">Reference proteome</keyword>
<name>A0ABN7XCS9_GIGMA</name>
<comment type="caution">
    <text evidence="1">The sequence shown here is derived from an EMBL/GenBank/DDBJ whole genome shotgun (WGS) entry which is preliminary data.</text>
</comment>
<protein>
    <submittedName>
        <fullName evidence="1">40013_t:CDS:1</fullName>
    </submittedName>
</protein>
<feature type="non-terminal residue" evidence="1">
    <location>
        <position position="1"/>
    </location>
</feature>
<proteinExistence type="predicted"/>
<dbReference type="Proteomes" id="UP000789901">
    <property type="component" value="Unassembled WGS sequence"/>
</dbReference>
<organism evidence="1 2">
    <name type="scientific">Gigaspora margarita</name>
    <dbReference type="NCBI Taxonomy" id="4874"/>
    <lineage>
        <taxon>Eukaryota</taxon>
        <taxon>Fungi</taxon>
        <taxon>Fungi incertae sedis</taxon>
        <taxon>Mucoromycota</taxon>
        <taxon>Glomeromycotina</taxon>
        <taxon>Glomeromycetes</taxon>
        <taxon>Diversisporales</taxon>
        <taxon>Gigasporaceae</taxon>
        <taxon>Gigaspora</taxon>
    </lineage>
</organism>
<evidence type="ECO:0000313" key="2">
    <source>
        <dbReference type="Proteomes" id="UP000789901"/>
    </source>
</evidence>
<evidence type="ECO:0000313" key="1">
    <source>
        <dbReference type="EMBL" id="CAG8852702.1"/>
    </source>
</evidence>
<dbReference type="EMBL" id="CAJVQB010115345">
    <property type="protein sequence ID" value="CAG8852702.1"/>
    <property type="molecule type" value="Genomic_DNA"/>
</dbReference>
<sequence>IMFNKIIFDNQQAKLSLDKCDCDSNVQLSTNLYKKISIRKL</sequence>